<dbReference type="Gene3D" id="3.30.420.10">
    <property type="entry name" value="Ribonuclease H-like superfamily/Ribonuclease H"/>
    <property type="match status" value="1"/>
</dbReference>
<evidence type="ECO:0000256" key="4">
    <source>
        <dbReference type="ARBA" id="ARBA00022722"/>
    </source>
</evidence>
<dbReference type="Proteomes" id="UP000245607">
    <property type="component" value="Unassembled WGS sequence"/>
</dbReference>
<dbReference type="SMART" id="SM00479">
    <property type="entry name" value="EXOIII"/>
    <property type="match status" value="1"/>
</dbReference>
<dbReference type="EMBL" id="NFHF01000002">
    <property type="protein sequence ID" value="OUN19473.1"/>
    <property type="molecule type" value="Genomic_DNA"/>
</dbReference>
<proteinExistence type="predicted"/>
<evidence type="ECO:0000313" key="29">
    <source>
        <dbReference type="Proteomes" id="UP000245607"/>
    </source>
</evidence>
<dbReference type="EMBL" id="JAUIQT010000001">
    <property type="protein sequence ID" value="MDN4833183.1"/>
    <property type="molecule type" value="Genomic_DNA"/>
</dbReference>
<dbReference type="NCBIfam" id="TIGR00573">
    <property type="entry name" value="dnaq"/>
    <property type="match status" value="1"/>
</dbReference>
<reference evidence="11" key="10">
    <citation type="journal article" date="2021" name="PeerJ">
        <title>Extensive microbial diversity within the chicken gut microbiome revealed by metagenomics and culture.</title>
        <authorList>
            <person name="Gilroy R."/>
            <person name="Ravi A."/>
            <person name="Getino M."/>
            <person name="Pursley I."/>
            <person name="Horton D.L."/>
            <person name="Alikhan N.F."/>
            <person name="Baker D."/>
            <person name="Gharbi K."/>
            <person name="Hall N."/>
            <person name="Watson M."/>
            <person name="Adriaenssens E.M."/>
            <person name="Foster-Nyarko E."/>
            <person name="Jarju S."/>
            <person name="Secka A."/>
            <person name="Antonio M."/>
            <person name="Oren A."/>
            <person name="Chaudhuri R.R."/>
            <person name="La Ragione R."/>
            <person name="Hildebrand F."/>
            <person name="Pallen M.J."/>
        </authorList>
    </citation>
    <scope>NUCLEOTIDE SEQUENCE</scope>
    <source>
        <strain evidence="11">CHK189-29639</strain>
    </source>
</reference>
<dbReference type="KEGG" id="lsj:LSJ_1142"/>
<evidence type="ECO:0000313" key="24">
    <source>
        <dbReference type="Proteomes" id="UP000192638"/>
    </source>
</evidence>
<dbReference type="InterPro" id="IPR013520">
    <property type="entry name" value="Ribonucl_H"/>
</dbReference>
<accession>A0A089QDI8</accession>
<evidence type="ECO:0000256" key="2">
    <source>
        <dbReference type="ARBA" id="ARBA00022695"/>
    </source>
</evidence>
<dbReference type="EMBL" id="NBEF01000019">
    <property type="protein sequence ID" value="OQQ90046.1"/>
    <property type="molecule type" value="Genomic_DNA"/>
</dbReference>
<dbReference type="EMBL" id="QAGV01000002">
    <property type="protein sequence ID" value="PTR97481.1"/>
    <property type="molecule type" value="Genomic_DNA"/>
</dbReference>
<dbReference type="EMBL" id="CP020858">
    <property type="protein sequence ID" value="ARU19073.1"/>
    <property type="molecule type" value="Genomic_DNA"/>
</dbReference>
<dbReference type="EMBL" id="DYVK01000020">
    <property type="protein sequence ID" value="HJG14944.1"/>
    <property type="molecule type" value="Genomic_DNA"/>
</dbReference>
<dbReference type="Proteomes" id="UP000196255">
    <property type="component" value="Unassembled WGS sequence"/>
</dbReference>
<evidence type="ECO:0000313" key="23">
    <source>
        <dbReference type="Proteomes" id="UP000192575"/>
    </source>
</evidence>
<reference evidence="23 24" key="3">
    <citation type="submission" date="2017-03" db="EMBL/GenBank/DDBJ databases">
        <title>Phylogenomics and comparative genomics of Lactobacillus salivarius, a mammalian gut commensal.</title>
        <authorList>
            <person name="Harris H.M."/>
        </authorList>
    </citation>
    <scope>NUCLEOTIDE SEQUENCE [LARGE SCALE GENOMIC DNA]</scope>
    <source>
        <strain evidence="15 23">JCM 1047</strain>
        <strain evidence="14 24">LMG 14477</strain>
    </source>
</reference>
<dbReference type="EMBL" id="CP114509">
    <property type="protein sequence ID" value="WHS18237.1"/>
    <property type="molecule type" value="Genomic_DNA"/>
</dbReference>
<feature type="domain" description="Exonuclease" evidence="8">
    <location>
        <begin position="2"/>
        <end position="167"/>
    </location>
</feature>
<dbReference type="GO" id="GO:0005829">
    <property type="term" value="C:cytosol"/>
    <property type="evidence" value="ECO:0007669"/>
    <property type="project" value="TreeGrafter"/>
</dbReference>
<evidence type="ECO:0000313" key="28">
    <source>
        <dbReference type="Proteomes" id="UP000244552"/>
    </source>
</evidence>
<dbReference type="Proteomes" id="UP000244552">
    <property type="component" value="Unassembled WGS sequence"/>
</dbReference>
<dbReference type="Proteomes" id="UP001224533">
    <property type="component" value="Chromosome"/>
</dbReference>
<evidence type="ECO:0000313" key="16">
    <source>
        <dbReference type="EMBL" id="OUN19473.1"/>
    </source>
</evidence>
<name>A0A089QDI8_9LACO</name>
<dbReference type="InterPro" id="IPR006054">
    <property type="entry name" value="DnaQ"/>
</dbReference>
<sequence>MNFVAIDFETANPKRYSACSLALTVVKNNQIADQFYSLIKPDTDFSWRNIQVHGITEKQVQNAPSFPELWPHIQNFFTPNNLIVAHNASFDSSVLLRTLEHYDITLPHYQLLDTLRTSKKFFKDFENHKLDTICNNLNIDLKHHHNALFDSTACAEILLYQANLFGEDQLQPFIKIK</sequence>
<evidence type="ECO:0000313" key="18">
    <source>
        <dbReference type="EMBL" id="PTR97481.1"/>
    </source>
</evidence>
<evidence type="ECO:0000313" key="21">
    <source>
        <dbReference type="EMBL" id="WII28018.1"/>
    </source>
</evidence>
<evidence type="ECO:0000313" key="15">
    <source>
        <dbReference type="EMBL" id="OQQ90046.1"/>
    </source>
</evidence>
<dbReference type="SUPFAM" id="SSF53098">
    <property type="entry name" value="Ribonuclease H-like"/>
    <property type="match status" value="1"/>
</dbReference>
<evidence type="ECO:0000313" key="19">
    <source>
        <dbReference type="EMBL" id="PWG53378.1"/>
    </source>
</evidence>
<reference evidence="18 28" key="7">
    <citation type="journal article" date="2018" name="Genome Announc.">
        <title>Fifty-Six Draft Genome Sequences of 10 Lactobacillus Species from 22 Commercial Dietary Supplements.</title>
        <authorList>
            <person name="Gangiredla J."/>
            <person name="Barnaba T.J."/>
            <person name="Mammel M.K."/>
            <person name="Lacher D.W."/>
            <person name="Elkins C.A."/>
            <person name="Lampel K.A."/>
            <person name="Whitehouse C.A."/>
            <person name="Tartera C."/>
        </authorList>
    </citation>
    <scope>NUCLEOTIDE SEQUENCE [LARGE SCALE GENOMIC DNA]</scope>
    <source>
        <strain evidence="18 28">DS11_12</strain>
    </source>
</reference>
<organism evidence="9 22">
    <name type="scientific">Ligilactobacillus salivarius</name>
    <dbReference type="NCBI Taxonomy" id="1624"/>
    <lineage>
        <taxon>Bacteria</taxon>
        <taxon>Bacillati</taxon>
        <taxon>Bacillota</taxon>
        <taxon>Bacilli</taxon>
        <taxon>Lactobacillales</taxon>
        <taxon>Lactobacillaceae</taxon>
        <taxon>Ligilactobacillus</taxon>
    </lineage>
</organism>
<dbReference type="EMBL" id="NBEB01000052">
    <property type="protein sequence ID" value="OQQ83542.1"/>
    <property type="molecule type" value="Genomic_DNA"/>
</dbReference>
<dbReference type="EMBL" id="QFAS01000005">
    <property type="protein sequence ID" value="PWG53378.1"/>
    <property type="molecule type" value="Genomic_DNA"/>
</dbReference>
<dbReference type="Proteomes" id="UP001231316">
    <property type="component" value="Chromosome"/>
</dbReference>
<dbReference type="EMBL" id="CP123971">
    <property type="protein sequence ID" value="WII28018.1"/>
    <property type="molecule type" value="Genomic_DNA"/>
</dbReference>
<keyword evidence="2 9" id="KW-0548">Nucleotidyltransferase</keyword>
<dbReference type="PANTHER" id="PTHR30231">
    <property type="entry name" value="DNA POLYMERASE III SUBUNIT EPSILON"/>
    <property type="match status" value="1"/>
</dbReference>
<evidence type="ECO:0000313" key="17">
    <source>
        <dbReference type="EMBL" id="PAY47851.1"/>
    </source>
</evidence>
<dbReference type="CDD" id="cd06130">
    <property type="entry name" value="DNA_pol_III_epsilon_like"/>
    <property type="match status" value="1"/>
</dbReference>
<dbReference type="PANTHER" id="PTHR30231:SF42">
    <property type="entry name" value="EXONUCLEASE"/>
    <property type="match status" value="1"/>
</dbReference>
<evidence type="ECO:0000313" key="13">
    <source>
        <dbReference type="EMBL" id="MYY64768.1"/>
    </source>
</evidence>
<evidence type="ECO:0000313" key="26">
    <source>
        <dbReference type="Proteomes" id="UP000196255"/>
    </source>
</evidence>
<dbReference type="Proteomes" id="UP000192575">
    <property type="component" value="Unassembled WGS sequence"/>
</dbReference>
<evidence type="ECO:0000313" key="14">
    <source>
        <dbReference type="EMBL" id="OQQ83542.1"/>
    </source>
</evidence>
<dbReference type="Proteomes" id="UP000471678">
    <property type="component" value="Unassembled WGS sequence"/>
</dbReference>
<evidence type="ECO:0000313" key="27">
    <source>
        <dbReference type="Proteomes" id="UP000218139"/>
    </source>
</evidence>
<evidence type="ECO:0000313" key="31">
    <source>
        <dbReference type="Proteomes" id="UP001224533"/>
    </source>
</evidence>
<reference evidence="10 25" key="4">
    <citation type="submission" date="2017-04" db="EMBL/GenBank/DDBJ databases">
        <title>Complete genome sequence of Lactobacillus salivarius ZLS006, a probiotic strain isolated from healthy piglet.</title>
        <authorList>
            <person name="Zhang D."/>
        </authorList>
    </citation>
    <scope>NUCLEOTIDE SEQUENCE [LARGE SCALE GENOMIC DNA]</scope>
    <source>
        <strain evidence="10 25">ZLS006</strain>
    </source>
</reference>
<dbReference type="EMBL" id="CP007646">
    <property type="protein sequence ID" value="AIR10815.1"/>
    <property type="molecule type" value="Genomic_DNA"/>
</dbReference>
<reference evidence="16" key="6">
    <citation type="journal article" date="2018" name="BMC Genomics">
        <title>Whole genome sequencing and function prediction of 133 gut anaerobes isolated from chicken caecum in pure cultures.</title>
        <authorList>
            <person name="Medvecky M."/>
            <person name="Cejkova D."/>
            <person name="Polansky O."/>
            <person name="Karasova D."/>
            <person name="Kubasova T."/>
            <person name="Cizek A."/>
            <person name="Rychlik I."/>
        </authorList>
    </citation>
    <scope>NUCLEOTIDE SEQUENCE</scope>
    <source>
        <strain evidence="16">An84</strain>
    </source>
</reference>
<reference evidence="17 27" key="2">
    <citation type="submission" date="2016-05" db="EMBL/GenBank/DDBJ databases">
        <authorList>
            <person name="Lee J.-Y."/>
            <person name="Kim E.B."/>
            <person name="Choi Y.-J."/>
        </authorList>
    </citation>
    <scope>NUCLEOTIDE SEQUENCE [LARGE SCALE GENOMIC DNA]</scope>
    <source>
        <strain evidence="17 27">KLA006</strain>
    </source>
</reference>
<evidence type="ECO:0000256" key="1">
    <source>
        <dbReference type="ARBA" id="ARBA00022679"/>
    </source>
</evidence>
<evidence type="ECO:0000313" key="30">
    <source>
        <dbReference type="Proteomes" id="UP000471678"/>
    </source>
</evidence>
<keyword evidence="6 9" id="KW-0239">DNA-directed DNA polymerase</keyword>
<evidence type="ECO:0000256" key="3">
    <source>
        <dbReference type="ARBA" id="ARBA00022705"/>
    </source>
</evidence>
<reference evidence="13 30" key="9">
    <citation type="journal article" date="2020" name="Food Funct.">
        <title>Screening of Lactobacillus salivarius strains from the feces of Chinese populations and the evaluation of their effects against intestinal inflammation in mice.</title>
        <authorList>
            <person name="Zhai Q."/>
            <person name="Shen X."/>
            <person name="Cen S."/>
            <person name="Zhang C."/>
            <person name="Tian F."/>
            <person name="Zhao J."/>
            <person name="Zhang H."/>
            <person name="Xue Y."/>
            <person name="Chen W."/>
        </authorList>
    </citation>
    <scope>NUCLEOTIDE SEQUENCE [LARGE SCALE GENOMIC DNA]</scope>
    <source>
        <strain evidence="13 30">FYNDL5_1.scaf</strain>
    </source>
</reference>
<evidence type="ECO:0000259" key="8">
    <source>
        <dbReference type="SMART" id="SM00479"/>
    </source>
</evidence>
<evidence type="ECO:0000313" key="25">
    <source>
        <dbReference type="Proteomes" id="UP000195378"/>
    </source>
</evidence>
<dbReference type="GO" id="GO:0006260">
    <property type="term" value="P:DNA replication"/>
    <property type="evidence" value="ECO:0007669"/>
    <property type="project" value="UniProtKB-KW"/>
</dbReference>
<protein>
    <recommendedName>
        <fullName evidence="7">DNA polymerase III polC-type</fullName>
    </recommendedName>
</protein>
<dbReference type="EMBL" id="LXZO01000076">
    <property type="protein sequence ID" value="PAY47851.1"/>
    <property type="molecule type" value="Genomic_DNA"/>
</dbReference>
<dbReference type="AlphaFoldDB" id="A0A089QDI8"/>
<evidence type="ECO:0000313" key="12">
    <source>
        <dbReference type="EMBL" id="MDN4833183.1"/>
    </source>
</evidence>
<gene>
    <name evidence="9" type="primary">dnaQ</name>
    <name evidence="17" type="ORF">A8C52_05585</name>
    <name evidence="16" type="ORF">B5G36_01095</name>
    <name evidence="15" type="ORF">B6U56_06225</name>
    <name evidence="14" type="ORF">B6U60_05690</name>
    <name evidence="10" type="ORF">B7R82_03340</name>
    <name evidence="19" type="ORF">DB362_05505</name>
    <name evidence="18" type="ORF">DBP89_03340</name>
    <name evidence="13" type="ORF">FYL25_04915</name>
    <name evidence="11" type="ORF">K8V06_02235</name>
    <name evidence="9" type="ORF">LSJ_1142</name>
    <name evidence="20" type="ORF">O2U02_03200</name>
    <name evidence="21" type="ORF">QFE45_06410</name>
    <name evidence="12" type="ORF">QYC35_02895</name>
</gene>
<evidence type="ECO:0000313" key="11">
    <source>
        <dbReference type="EMBL" id="HJG14944.1"/>
    </source>
</evidence>
<dbReference type="Proteomes" id="UP000759256">
    <property type="component" value="Unassembled WGS sequence"/>
</dbReference>
<keyword evidence="12" id="KW-0378">Hydrolase</keyword>
<dbReference type="Proteomes" id="UP001174888">
    <property type="component" value="Unassembled WGS sequence"/>
</dbReference>
<dbReference type="FunFam" id="3.30.420.10:FF:000045">
    <property type="entry name" value="3'-5' exonuclease DinG"/>
    <property type="match status" value="1"/>
</dbReference>
<keyword evidence="1 9" id="KW-0808">Transferase</keyword>
<dbReference type="EMBL" id="VSUB01000004">
    <property type="protein sequence ID" value="MYY64768.1"/>
    <property type="molecule type" value="Genomic_DNA"/>
</dbReference>
<dbReference type="GO" id="GO:0003887">
    <property type="term" value="F:DNA-directed DNA polymerase activity"/>
    <property type="evidence" value="ECO:0007669"/>
    <property type="project" value="UniProtKB-KW"/>
</dbReference>
<dbReference type="GO" id="GO:0008408">
    <property type="term" value="F:3'-5' exonuclease activity"/>
    <property type="evidence" value="ECO:0007669"/>
    <property type="project" value="TreeGrafter"/>
</dbReference>
<dbReference type="Proteomes" id="UP000029488">
    <property type="component" value="Chromosome"/>
</dbReference>
<keyword evidence="3" id="KW-0235">DNA replication</keyword>
<reference evidence="12" key="14">
    <citation type="submission" date="2023-07" db="EMBL/GenBank/DDBJ databases">
        <title>Complete genome sequence of Ligilactobacillus salivarius SRCM217594 isolated from Gallus gallus domesticus feces.</title>
        <authorList>
            <person name="Yang H.-G."/>
            <person name="Ryu M.-S."/>
            <person name="Ha G.-S."/>
            <person name="Yang H.-J."/>
            <person name="Jeong D.-Y."/>
        </authorList>
    </citation>
    <scope>NUCLEOTIDE SEQUENCE</scope>
    <source>
        <strain evidence="12">SRCM217594</strain>
    </source>
</reference>
<reference evidence="19 29" key="8">
    <citation type="submission" date="2018-05" db="EMBL/GenBank/DDBJ databases">
        <title>Lactobacillus salivarius genome sequencing and assembly.</title>
        <authorList>
            <person name="Audisio C."/>
            <person name="Albarracin L."/>
            <person name="Torres M.J."/>
            <person name="Hebert E.M."/>
            <person name="Saavedra L."/>
        </authorList>
    </citation>
    <scope>NUCLEOTIDE SEQUENCE [LARGE SCALE GENOMIC DNA]</scope>
    <source>
        <strain evidence="19 29">A3iob</strain>
    </source>
</reference>
<dbReference type="RefSeq" id="WP_003700597.1">
    <property type="nucleotide sequence ID" value="NZ_CABMGV010000001.1"/>
</dbReference>
<reference evidence="26" key="5">
    <citation type="submission" date="2017-04" db="EMBL/GenBank/DDBJ databases">
        <title>Function of individual gut microbiota members based on whole genome sequencing of pure cultures obtained from chicken caecum.</title>
        <authorList>
            <person name="Medvecky M."/>
            <person name="Cejkova D."/>
            <person name="Polansky O."/>
            <person name="Karasova D."/>
            <person name="Kubasova T."/>
            <person name="Cizek A."/>
            <person name="Rychlik I."/>
        </authorList>
    </citation>
    <scope>NUCLEOTIDE SEQUENCE [LARGE SCALE GENOMIC DNA]</scope>
    <source>
        <strain evidence="26">An84</strain>
    </source>
</reference>
<keyword evidence="4" id="KW-0540">Nuclease</keyword>
<dbReference type="Proteomes" id="UP000195378">
    <property type="component" value="Chromosome"/>
</dbReference>
<dbReference type="GO" id="GO:0003677">
    <property type="term" value="F:DNA binding"/>
    <property type="evidence" value="ECO:0007669"/>
    <property type="project" value="InterPro"/>
</dbReference>
<evidence type="ECO:0000313" key="22">
    <source>
        <dbReference type="Proteomes" id="UP000029488"/>
    </source>
</evidence>
<evidence type="ECO:0000313" key="9">
    <source>
        <dbReference type="EMBL" id="AIR10815.1"/>
    </source>
</evidence>
<reference evidence="11" key="11">
    <citation type="submission" date="2021-09" db="EMBL/GenBank/DDBJ databases">
        <authorList>
            <person name="Gilroy R."/>
        </authorList>
    </citation>
    <scope>NUCLEOTIDE SEQUENCE</scope>
    <source>
        <strain evidence="11">CHK189-29639</strain>
    </source>
</reference>
<dbReference type="InterPro" id="IPR036397">
    <property type="entry name" value="RNaseH_sf"/>
</dbReference>
<evidence type="ECO:0000313" key="10">
    <source>
        <dbReference type="EMBL" id="ARU19073.1"/>
    </source>
</evidence>
<dbReference type="InterPro" id="IPR012337">
    <property type="entry name" value="RNaseH-like_sf"/>
</dbReference>
<reference evidence="9 22" key="1">
    <citation type="journal article" date="2014" name="BMC Genomics">
        <title>Unusual genome complexity in Lactobacillus salivarius JCM1046.</title>
        <authorList>
            <person name="Raftis E.J."/>
            <person name="Forde B.M."/>
            <person name="Claesson M.J."/>
            <person name="O'Toole P.W."/>
        </authorList>
    </citation>
    <scope>NUCLEOTIDE SEQUENCE [LARGE SCALE GENOMIC DNA]</scope>
    <source>
        <strain evidence="9 22">JCM1046</strain>
    </source>
</reference>
<reference evidence="20 31" key="12">
    <citation type="submission" date="2022-12" db="EMBL/GenBank/DDBJ databases">
        <title>Assessment of beneficial effects and identification of host adaptation-associated genes of Ligilactobacillus salivarius isolated from Meles meles.</title>
        <authorList>
            <person name="Wang Y."/>
        </authorList>
    </citation>
    <scope>NUCLEOTIDE SEQUENCE [LARGE SCALE GENOMIC DNA]</scope>
    <source>
        <strain evidence="20 31">S35</strain>
    </source>
</reference>
<keyword evidence="5 10" id="KW-0269">Exonuclease</keyword>
<evidence type="ECO:0000256" key="6">
    <source>
        <dbReference type="ARBA" id="ARBA00022932"/>
    </source>
</evidence>
<evidence type="ECO:0000313" key="20">
    <source>
        <dbReference type="EMBL" id="WHS18237.1"/>
    </source>
</evidence>
<dbReference type="Proteomes" id="UP000218139">
    <property type="component" value="Unassembled WGS sequence"/>
</dbReference>
<evidence type="ECO:0000256" key="5">
    <source>
        <dbReference type="ARBA" id="ARBA00022839"/>
    </source>
</evidence>
<dbReference type="Proteomes" id="UP000192638">
    <property type="component" value="Unassembled WGS sequence"/>
</dbReference>
<reference evidence="21" key="13">
    <citation type="submission" date="2023-04" db="EMBL/GenBank/DDBJ databases">
        <title>Four porcine-derived lactic acid bacteria strains analyses and their evaluation as potential probiotics based on genomics.</title>
        <authorList>
            <person name="Niu D."/>
        </authorList>
    </citation>
    <scope>NUCLEOTIDE SEQUENCE</scope>
    <source>
        <strain evidence="21">ZSA5</strain>
    </source>
</reference>
<evidence type="ECO:0000256" key="7">
    <source>
        <dbReference type="ARBA" id="ARBA00070925"/>
    </source>
</evidence>
<dbReference type="Pfam" id="PF00929">
    <property type="entry name" value="RNase_T"/>
    <property type="match status" value="1"/>
</dbReference>